<evidence type="ECO:0008006" key="4">
    <source>
        <dbReference type="Google" id="ProtNLM"/>
    </source>
</evidence>
<organism evidence="2 3">
    <name type="scientific">Boletus edulis BED1</name>
    <dbReference type="NCBI Taxonomy" id="1328754"/>
    <lineage>
        <taxon>Eukaryota</taxon>
        <taxon>Fungi</taxon>
        <taxon>Dikarya</taxon>
        <taxon>Basidiomycota</taxon>
        <taxon>Agaricomycotina</taxon>
        <taxon>Agaricomycetes</taxon>
        <taxon>Agaricomycetidae</taxon>
        <taxon>Boletales</taxon>
        <taxon>Boletineae</taxon>
        <taxon>Boletaceae</taxon>
        <taxon>Boletoideae</taxon>
        <taxon>Boletus</taxon>
    </lineage>
</organism>
<dbReference type="Proteomes" id="UP001194468">
    <property type="component" value="Unassembled WGS sequence"/>
</dbReference>
<feature type="chain" id="PRO_5042038313" description="Secreted protein" evidence="1">
    <location>
        <begin position="24"/>
        <end position="79"/>
    </location>
</feature>
<protein>
    <recommendedName>
        <fullName evidence="4">Secreted protein</fullName>
    </recommendedName>
</protein>
<gene>
    <name evidence="2" type="ORF">L210DRAFT_3533602</name>
</gene>
<dbReference type="AlphaFoldDB" id="A0AAD4GHI4"/>
<name>A0AAD4GHI4_BOLED</name>
<sequence length="79" mass="8819">MFRLKECIACLMLCVVMRHTVLSDTALLLRRALEKVQHVACRGKTSSTLAQKANSLLDEVIISYHLLFSFGTHSLNASL</sequence>
<feature type="signal peptide" evidence="1">
    <location>
        <begin position="1"/>
        <end position="23"/>
    </location>
</feature>
<accession>A0AAD4GHI4</accession>
<keyword evidence="3" id="KW-1185">Reference proteome</keyword>
<proteinExistence type="predicted"/>
<evidence type="ECO:0000256" key="1">
    <source>
        <dbReference type="SAM" id="SignalP"/>
    </source>
</evidence>
<reference evidence="2" key="1">
    <citation type="submission" date="2019-10" db="EMBL/GenBank/DDBJ databases">
        <authorList>
            <consortium name="DOE Joint Genome Institute"/>
            <person name="Kuo A."/>
            <person name="Miyauchi S."/>
            <person name="Kiss E."/>
            <person name="Drula E."/>
            <person name="Kohler A."/>
            <person name="Sanchez-Garcia M."/>
            <person name="Andreopoulos B."/>
            <person name="Barry K.W."/>
            <person name="Bonito G."/>
            <person name="Buee M."/>
            <person name="Carver A."/>
            <person name="Chen C."/>
            <person name="Cichocki N."/>
            <person name="Clum A."/>
            <person name="Culley D."/>
            <person name="Crous P.W."/>
            <person name="Fauchery L."/>
            <person name="Girlanda M."/>
            <person name="Hayes R."/>
            <person name="Keri Z."/>
            <person name="LaButti K."/>
            <person name="Lipzen A."/>
            <person name="Lombard V."/>
            <person name="Magnuson J."/>
            <person name="Maillard F."/>
            <person name="Morin E."/>
            <person name="Murat C."/>
            <person name="Nolan M."/>
            <person name="Ohm R."/>
            <person name="Pangilinan J."/>
            <person name="Pereira M."/>
            <person name="Perotto S."/>
            <person name="Peter M."/>
            <person name="Riley R."/>
            <person name="Sitrit Y."/>
            <person name="Stielow B."/>
            <person name="Szollosi G."/>
            <person name="Zifcakova L."/>
            <person name="Stursova M."/>
            <person name="Spatafora J.W."/>
            <person name="Tedersoo L."/>
            <person name="Vaario L.-M."/>
            <person name="Yamada A."/>
            <person name="Yan M."/>
            <person name="Wang P."/>
            <person name="Xu J."/>
            <person name="Bruns T."/>
            <person name="Baldrian P."/>
            <person name="Vilgalys R."/>
            <person name="Henrissat B."/>
            <person name="Grigoriev I.V."/>
            <person name="Hibbett D."/>
            <person name="Nagy L.G."/>
            <person name="Martin F.M."/>
        </authorList>
    </citation>
    <scope>NUCLEOTIDE SEQUENCE</scope>
    <source>
        <strain evidence="2">BED1</strain>
    </source>
</reference>
<dbReference type="EMBL" id="WHUW01000007">
    <property type="protein sequence ID" value="KAF8444046.1"/>
    <property type="molecule type" value="Genomic_DNA"/>
</dbReference>
<keyword evidence="1" id="KW-0732">Signal</keyword>
<evidence type="ECO:0000313" key="2">
    <source>
        <dbReference type="EMBL" id="KAF8444046.1"/>
    </source>
</evidence>
<reference evidence="2" key="2">
    <citation type="journal article" date="2020" name="Nat. Commun.">
        <title>Large-scale genome sequencing of mycorrhizal fungi provides insights into the early evolution of symbiotic traits.</title>
        <authorList>
            <person name="Miyauchi S."/>
            <person name="Kiss E."/>
            <person name="Kuo A."/>
            <person name="Drula E."/>
            <person name="Kohler A."/>
            <person name="Sanchez-Garcia M."/>
            <person name="Morin E."/>
            <person name="Andreopoulos B."/>
            <person name="Barry K.W."/>
            <person name="Bonito G."/>
            <person name="Buee M."/>
            <person name="Carver A."/>
            <person name="Chen C."/>
            <person name="Cichocki N."/>
            <person name="Clum A."/>
            <person name="Culley D."/>
            <person name="Crous P.W."/>
            <person name="Fauchery L."/>
            <person name="Girlanda M."/>
            <person name="Hayes R.D."/>
            <person name="Keri Z."/>
            <person name="LaButti K."/>
            <person name="Lipzen A."/>
            <person name="Lombard V."/>
            <person name="Magnuson J."/>
            <person name="Maillard F."/>
            <person name="Murat C."/>
            <person name="Nolan M."/>
            <person name="Ohm R.A."/>
            <person name="Pangilinan J."/>
            <person name="Pereira M.F."/>
            <person name="Perotto S."/>
            <person name="Peter M."/>
            <person name="Pfister S."/>
            <person name="Riley R."/>
            <person name="Sitrit Y."/>
            <person name="Stielow J.B."/>
            <person name="Szollosi G."/>
            <person name="Zifcakova L."/>
            <person name="Stursova M."/>
            <person name="Spatafora J.W."/>
            <person name="Tedersoo L."/>
            <person name="Vaario L.M."/>
            <person name="Yamada A."/>
            <person name="Yan M."/>
            <person name="Wang P."/>
            <person name="Xu J."/>
            <person name="Bruns T."/>
            <person name="Baldrian P."/>
            <person name="Vilgalys R."/>
            <person name="Dunand C."/>
            <person name="Henrissat B."/>
            <person name="Grigoriev I.V."/>
            <person name="Hibbett D."/>
            <person name="Nagy L.G."/>
            <person name="Martin F.M."/>
        </authorList>
    </citation>
    <scope>NUCLEOTIDE SEQUENCE</scope>
    <source>
        <strain evidence="2">BED1</strain>
    </source>
</reference>
<evidence type="ECO:0000313" key="3">
    <source>
        <dbReference type="Proteomes" id="UP001194468"/>
    </source>
</evidence>
<comment type="caution">
    <text evidence="2">The sequence shown here is derived from an EMBL/GenBank/DDBJ whole genome shotgun (WGS) entry which is preliminary data.</text>
</comment>